<dbReference type="RefSeq" id="WP_087554421.1">
    <property type="nucleotide sequence ID" value="NZ_CP033133.1"/>
</dbReference>
<feature type="transmembrane region" description="Helical" evidence="7">
    <location>
        <begin position="20"/>
        <end position="38"/>
    </location>
</feature>
<feature type="transmembrane region" description="Helical" evidence="7">
    <location>
        <begin position="87"/>
        <end position="109"/>
    </location>
</feature>
<proteinExistence type="inferred from homology"/>
<evidence type="ECO:0000313" key="9">
    <source>
        <dbReference type="Proteomes" id="UP000279962"/>
    </source>
</evidence>
<feature type="transmembrane region" description="Helical" evidence="7">
    <location>
        <begin position="121"/>
        <end position="138"/>
    </location>
</feature>
<keyword evidence="3" id="KW-1003">Cell membrane</keyword>
<comment type="subcellular location">
    <subcellularLocation>
        <location evidence="1">Cell membrane</location>
        <topology evidence="1">Multi-pass membrane protein</topology>
    </subcellularLocation>
</comment>
<keyword evidence="5 7" id="KW-1133">Transmembrane helix</keyword>
<name>A0A3G2T5E5_9GAMM</name>
<keyword evidence="6 7" id="KW-0472">Membrane</keyword>
<gene>
    <name evidence="8" type="ORF">CDG68_16920</name>
</gene>
<sequence>MNTDAISMQQNLVVPNCKTLFLGFMKLGLMGFGGVLPLARHMIVEEQKWLSSDKFTDLLGVCQILPGGNIVNMAVAIGYDFAGAKGAFSAVFGLMLAPTVIVISLYQIYVNFQEIQLVQHMIHGLAAAAAGLLFATGFKMLKPLMKKKLTYFTILLTIIFMLLIKLPLALTLLILLTINMSVLTFKRRSEQANNIQE</sequence>
<dbReference type="Proteomes" id="UP000279962">
    <property type="component" value="Chromosome"/>
</dbReference>
<evidence type="ECO:0000256" key="4">
    <source>
        <dbReference type="ARBA" id="ARBA00022692"/>
    </source>
</evidence>
<evidence type="ECO:0000256" key="5">
    <source>
        <dbReference type="ARBA" id="ARBA00022989"/>
    </source>
</evidence>
<dbReference type="InterPro" id="IPR003370">
    <property type="entry name" value="Chromate_transpt"/>
</dbReference>
<protein>
    <submittedName>
        <fullName evidence="8">Chromate transporter</fullName>
    </submittedName>
</protein>
<evidence type="ECO:0000256" key="1">
    <source>
        <dbReference type="ARBA" id="ARBA00004651"/>
    </source>
</evidence>
<dbReference type="GO" id="GO:0005886">
    <property type="term" value="C:plasma membrane"/>
    <property type="evidence" value="ECO:0007669"/>
    <property type="project" value="UniProtKB-SubCell"/>
</dbReference>
<evidence type="ECO:0000256" key="7">
    <source>
        <dbReference type="SAM" id="Phobius"/>
    </source>
</evidence>
<evidence type="ECO:0000256" key="2">
    <source>
        <dbReference type="ARBA" id="ARBA00005262"/>
    </source>
</evidence>
<organism evidence="8 9">
    <name type="scientific">Acinetobacter wuhouensis</name>
    <dbReference type="NCBI Taxonomy" id="1879050"/>
    <lineage>
        <taxon>Bacteria</taxon>
        <taxon>Pseudomonadati</taxon>
        <taxon>Pseudomonadota</taxon>
        <taxon>Gammaproteobacteria</taxon>
        <taxon>Moraxellales</taxon>
        <taxon>Moraxellaceae</taxon>
        <taxon>Acinetobacter</taxon>
    </lineage>
</organism>
<evidence type="ECO:0000256" key="6">
    <source>
        <dbReference type="ARBA" id="ARBA00023136"/>
    </source>
</evidence>
<keyword evidence="4 7" id="KW-0812">Transmembrane</keyword>
<dbReference type="PANTHER" id="PTHR43663">
    <property type="entry name" value="CHROMATE TRANSPORT PROTEIN-RELATED"/>
    <property type="match status" value="1"/>
</dbReference>
<dbReference type="GO" id="GO:0015109">
    <property type="term" value="F:chromate transmembrane transporter activity"/>
    <property type="evidence" value="ECO:0007669"/>
    <property type="project" value="InterPro"/>
</dbReference>
<reference evidence="8 9" key="1">
    <citation type="submission" date="2018-10" db="EMBL/GenBank/DDBJ databases">
        <title>The complete genome of Acinetobacter wuhouensis strain WCHAW010062.</title>
        <authorList>
            <person name="Hu Y."/>
            <person name="Long H."/>
            <person name="Feng Y."/>
            <person name="Zong Z."/>
        </authorList>
    </citation>
    <scope>NUCLEOTIDE SEQUENCE [LARGE SCALE GENOMIC DNA]</scope>
    <source>
        <strain evidence="8 9">WCHAW010062</strain>
    </source>
</reference>
<dbReference type="Pfam" id="PF02417">
    <property type="entry name" value="Chromate_transp"/>
    <property type="match status" value="1"/>
</dbReference>
<evidence type="ECO:0000313" key="8">
    <source>
        <dbReference type="EMBL" id="AYO55235.1"/>
    </source>
</evidence>
<dbReference type="AlphaFoldDB" id="A0A3G2T5E5"/>
<dbReference type="EMBL" id="CP033133">
    <property type="protein sequence ID" value="AYO55235.1"/>
    <property type="molecule type" value="Genomic_DNA"/>
</dbReference>
<evidence type="ECO:0000256" key="3">
    <source>
        <dbReference type="ARBA" id="ARBA00022475"/>
    </source>
</evidence>
<comment type="similarity">
    <text evidence="2">Belongs to the chromate ion transporter (CHR) (TC 2.A.51) family.</text>
</comment>
<dbReference type="InterPro" id="IPR052518">
    <property type="entry name" value="CHR_Transporter"/>
</dbReference>
<accession>A0A3G2T5E5</accession>
<dbReference type="PANTHER" id="PTHR43663:SF1">
    <property type="entry name" value="CHROMATE TRANSPORTER"/>
    <property type="match status" value="1"/>
</dbReference>
<feature type="transmembrane region" description="Helical" evidence="7">
    <location>
        <begin position="58"/>
        <end position="81"/>
    </location>
</feature>
<feature type="transmembrane region" description="Helical" evidence="7">
    <location>
        <begin position="150"/>
        <end position="178"/>
    </location>
</feature>